<dbReference type="NCBIfam" id="TIGR01444">
    <property type="entry name" value="fkbM_fam"/>
    <property type="match status" value="1"/>
</dbReference>
<evidence type="ECO:0008006" key="6">
    <source>
        <dbReference type="Google" id="ProtNLM"/>
    </source>
</evidence>
<dbReference type="InterPro" id="IPR029063">
    <property type="entry name" value="SAM-dependent_MTases_sf"/>
</dbReference>
<gene>
    <name evidence="2" type="ORF">BJG266_LOCUS33502</name>
    <name evidence="3" type="ORF">QVE165_LOCUS35970</name>
</gene>
<protein>
    <recommendedName>
        <fullName evidence="6">Methyltransferase FkbM domain-containing protein</fullName>
    </recommendedName>
</protein>
<keyword evidence="1" id="KW-1133">Transmembrane helix</keyword>
<evidence type="ECO:0000256" key="1">
    <source>
        <dbReference type="SAM" id="Phobius"/>
    </source>
</evidence>
<reference evidence="2" key="1">
    <citation type="submission" date="2021-02" db="EMBL/GenBank/DDBJ databases">
        <authorList>
            <person name="Nowell W R."/>
        </authorList>
    </citation>
    <scope>NUCLEOTIDE SEQUENCE</scope>
</reference>
<dbReference type="EMBL" id="CAJNOM010000355">
    <property type="protein sequence ID" value="CAF1386577.1"/>
    <property type="molecule type" value="Genomic_DNA"/>
</dbReference>
<name>A0A815FID9_9BILA</name>
<evidence type="ECO:0000313" key="2">
    <source>
        <dbReference type="EMBL" id="CAF1323930.1"/>
    </source>
</evidence>
<dbReference type="OrthoDB" id="10023048at2759"/>
<dbReference type="SUPFAM" id="SSF53335">
    <property type="entry name" value="S-adenosyl-L-methionine-dependent methyltransferases"/>
    <property type="match status" value="1"/>
</dbReference>
<evidence type="ECO:0000313" key="5">
    <source>
        <dbReference type="Proteomes" id="UP000663877"/>
    </source>
</evidence>
<dbReference type="EMBL" id="CAJNOI010000650">
    <property type="protein sequence ID" value="CAF1323930.1"/>
    <property type="molecule type" value="Genomic_DNA"/>
</dbReference>
<organism evidence="2 5">
    <name type="scientific">Adineta steineri</name>
    <dbReference type="NCBI Taxonomy" id="433720"/>
    <lineage>
        <taxon>Eukaryota</taxon>
        <taxon>Metazoa</taxon>
        <taxon>Spiralia</taxon>
        <taxon>Gnathifera</taxon>
        <taxon>Rotifera</taxon>
        <taxon>Eurotatoria</taxon>
        <taxon>Bdelloidea</taxon>
        <taxon>Adinetida</taxon>
        <taxon>Adinetidae</taxon>
        <taxon>Adineta</taxon>
    </lineage>
</organism>
<dbReference type="Proteomes" id="UP000663832">
    <property type="component" value="Unassembled WGS sequence"/>
</dbReference>
<keyword evidence="4" id="KW-1185">Reference proteome</keyword>
<dbReference type="Gene3D" id="3.40.50.150">
    <property type="entry name" value="Vaccinia Virus protein VP39"/>
    <property type="match status" value="1"/>
</dbReference>
<dbReference type="Proteomes" id="UP000663877">
    <property type="component" value="Unassembled WGS sequence"/>
</dbReference>
<dbReference type="AlphaFoldDB" id="A0A815FID9"/>
<keyword evidence="1" id="KW-0812">Transmembrane</keyword>
<dbReference type="InterPro" id="IPR006342">
    <property type="entry name" value="FkbM_mtfrase"/>
</dbReference>
<comment type="caution">
    <text evidence="2">The sequence shown here is derived from an EMBL/GenBank/DDBJ whole genome shotgun (WGS) entry which is preliminary data.</text>
</comment>
<evidence type="ECO:0000313" key="4">
    <source>
        <dbReference type="Proteomes" id="UP000663832"/>
    </source>
</evidence>
<accession>A0A815FID9</accession>
<sequence length="520" mass="62051">MLLTRFSIVTILFIIGIHGIILLKLGRINFVQKSTINKTTPYSYYLCTQIFNESDLYLTEWIEFQLNVIGFKNICLINVGENLNKTLLSRYSINIINKKERQQEFHYCLACLNQSMKSNDLLFIQDVDEFLNVRQADIIYKNYDKYDKFHFQEIRYGYIYDTNQEMINRSLLETNIYRKPHEALGEFSSDDLRKLFNCKIRDKWYSCHEGHGKEMIKVGKIKQLGTHFHQSTPKVNGTGDTLFVQMRHIRLNHYVMRTREDGIQQAIKWNKGESKLGRKGEIDRNSPFYHHRRIYIDIGCFNGETIEYFIHFTMNSAFYEIYTFEPDPDNYRLCKQRLSQRKYKNLNIKIIQKVAWIRDERVYYRTERGRQSRISLNVTEDDGESIELDAIDFSSWLARLVKPNEALMHIKMSMPGAEVPVLEKMIRDNTLGLANKYEVEWIDRNNPRIRPIRIYIQLMFDSYGFECLYYTRVQDAKKVYQMNGAFDNVTKYYDWRKLSESDTLAHYVERPDMLIIENMI</sequence>
<keyword evidence="1" id="KW-0472">Membrane</keyword>
<feature type="transmembrane region" description="Helical" evidence="1">
    <location>
        <begin position="6"/>
        <end position="25"/>
    </location>
</feature>
<proteinExistence type="predicted"/>
<evidence type="ECO:0000313" key="3">
    <source>
        <dbReference type="EMBL" id="CAF1386577.1"/>
    </source>
</evidence>